<keyword evidence="5" id="KW-1185">Reference proteome</keyword>
<evidence type="ECO:0000313" key="4">
    <source>
        <dbReference type="Proteomes" id="UP000054715"/>
    </source>
</evidence>
<evidence type="ECO:0000313" key="3">
    <source>
        <dbReference type="EMBL" id="OCH97871.1"/>
    </source>
</evidence>
<accession>A0A0W0UIF3</accession>
<dbReference type="OrthoDB" id="5644314at2"/>
<dbReference type="AlphaFoldDB" id="A0A0W0UIF3"/>
<sequence>MAIDMPGNMPMVRLEPMQELKLTKPTTELYVGQLLKTVVVKALSENQVLININGQNINARTSHHINPGELLRVKVVQTKGETVLQILRAPPEYSLLHKALMQTLPKQASPAFLLASLSELNSFSNLPPMISQQIQHLLASFSPLAHLPQQLAQAIGYSGLFLENTLANWRKTDSREPLTKDFKGQCIKLRGLLNEQLGTSSVKAAFYEPETFPLLSNIPQPQRNLTPVSFTGQTVEHILAMLHEQTTQTLARIETNQLLHLLHSQGESYRLLFELPIHTLLGLEVIPLKIEEHRPQQASKTAKLSWSMSFAIHLSHLGDIQAKVKLQDTALDIQINADKKETVDYLTDQQQTFTNLLEPLGLTLNLWNVDFGLLTEEMDISNLHLLDIKI</sequence>
<gene>
    <name evidence="3" type="ORF">A8135_01210</name>
    <name evidence="2" type="ORF">Ljam_1548</name>
</gene>
<keyword evidence="2" id="KW-0969">Cilium</keyword>
<dbReference type="InterPro" id="IPR021136">
    <property type="entry name" value="Flagellar_hook_control-like_C"/>
</dbReference>
<dbReference type="Gene3D" id="3.30.750.140">
    <property type="match status" value="1"/>
</dbReference>
<comment type="caution">
    <text evidence="2">The sequence shown here is derived from an EMBL/GenBank/DDBJ whole genome shotgun (WGS) entry which is preliminary data.</text>
</comment>
<dbReference type="RefSeq" id="WP_058449481.1">
    <property type="nucleotide sequence ID" value="NZ_CAAAJF010000005.1"/>
</dbReference>
<proteinExistence type="predicted"/>
<dbReference type="EMBL" id="LNYG01000013">
    <property type="protein sequence ID" value="KTD07353.1"/>
    <property type="molecule type" value="Genomic_DNA"/>
</dbReference>
<dbReference type="Proteomes" id="UP000054715">
    <property type="component" value="Unassembled WGS sequence"/>
</dbReference>
<evidence type="ECO:0000313" key="2">
    <source>
        <dbReference type="EMBL" id="KTD07353.1"/>
    </source>
</evidence>
<dbReference type="Pfam" id="PF02120">
    <property type="entry name" value="Flg_hook"/>
    <property type="match status" value="1"/>
</dbReference>
<keyword evidence="2" id="KW-0966">Cell projection</keyword>
<reference evidence="3 5" key="2">
    <citation type="submission" date="2016-05" db="EMBL/GenBank/DDBJ databases">
        <authorList>
            <person name="Prochazka B."/>
            <person name="Indra A."/>
            <person name="Hasenberger P."/>
            <person name="Blaschitz M."/>
            <person name="Wagner L."/>
            <person name="Wewalka G."/>
            <person name="Sorschag S."/>
            <person name="Schmid D."/>
            <person name="Ruppitsch W."/>
        </authorList>
    </citation>
    <scope>NUCLEOTIDE SEQUENCE [LARGE SCALE GENOMIC DNA]</scope>
    <source>
        <strain evidence="3 5">974010_12</strain>
    </source>
</reference>
<dbReference type="STRING" id="455.Ljam_1548"/>
<organism evidence="2 4">
    <name type="scientific">Legionella jamestowniensis</name>
    <dbReference type="NCBI Taxonomy" id="455"/>
    <lineage>
        <taxon>Bacteria</taxon>
        <taxon>Pseudomonadati</taxon>
        <taxon>Pseudomonadota</taxon>
        <taxon>Gammaproteobacteria</taxon>
        <taxon>Legionellales</taxon>
        <taxon>Legionellaceae</taxon>
        <taxon>Legionella</taxon>
    </lineage>
</organism>
<evidence type="ECO:0000259" key="1">
    <source>
        <dbReference type="Pfam" id="PF02120"/>
    </source>
</evidence>
<evidence type="ECO:0000313" key="5">
    <source>
        <dbReference type="Proteomes" id="UP000093336"/>
    </source>
</evidence>
<dbReference type="EMBL" id="LYOZ01000018">
    <property type="protein sequence ID" value="OCH97871.1"/>
    <property type="molecule type" value="Genomic_DNA"/>
</dbReference>
<dbReference type="InterPro" id="IPR038610">
    <property type="entry name" value="FliK-like_C_sf"/>
</dbReference>
<dbReference type="PATRIC" id="fig|455.5.peg.1638"/>
<protein>
    <submittedName>
        <fullName evidence="2">Flagellar hook-length control protein FliK</fullName>
    </submittedName>
</protein>
<feature type="domain" description="Flagellar hook-length control protein-like C-terminal" evidence="1">
    <location>
        <begin position="297"/>
        <end position="370"/>
    </location>
</feature>
<dbReference type="Proteomes" id="UP000093336">
    <property type="component" value="Unassembled WGS sequence"/>
</dbReference>
<reference evidence="2 4" key="1">
    <citation type="submission" date="2015-11" db="EMBL/GenBank/DDBJ databases">
        <title>Genomic analysis of 38 Legionella species identifies large and diverse effector repertoires.</title>
        <authorList>
            <person name="Burstein D."/>
            <person name="Amaro F."/>
            <person name="Zusman T."/>
            <person name="Lifshitz Z."/>
            <person name="Cohen O."/>
            <person name="Gilbert J.A."/>
            <person name="Pupko T."/>
            <person name="Shuman H.A."/>
            <person name="Segal G."/>
        </authorList>
    </citation>
    <scope>NUCLEOTIDE SEQUENCE [LARGE SCALE GENOMIC DNA]</scope>
    <source>
        <strain evidence="2 4">JA-26-G1-E2</strain>
    </source>
</reference>
<name>A0A0W0UIF3_9GAMM</name>
<keyword evidence="2" id="KW-0282">Flagellum</keyword>